<feature type="compositionally biased region" description="Acidic residues" evidence="1">
    <location>
        <begin position="1083"/>
        <end position="1095"/>
    </location>
</feature>
<comment type="caution">
    <text evidence="3">The sequence shown here is derived from an EMBL/GenBank/DDBJ whole genome shotgun (WGS) entry which is preliminary data.</text>
</comment>
<dbReference type="SUPFAM" id="SSF52540">
    <property type="entry name" value="P-loop containing nucleoside triphosphate hydrolases"/>
    <property type="match status" value="1"/>
</dbReference>
<dbReference type="OrthoDB" id="2341214at2759"/>
<evidence type="ECO:0000313" key="4">
    <source>
        <dbReference type="Proteomes" id="UP000789706"/>
    </source>
</evidence>
<dbReference type="InterPro" id="IPR027417">
    <property type="entry name" value="P-loop_NTPase"/>
</dbReference>
<feature type="region of interest" description="Disordered" evidence="1">
    <location>
        <begin position="1083"/>
        <end position="1127"/>
    </location>
</feature>
<dbReference type="Proteomes" id="UP000789706">
    <property type="component" value="Unassembled WGS sequence"/>
</dbReference>
<protein>
    <submittedName>
        <fullName evidence="3">1533_t:CDS:1</fullName>
    </submittedName>
</protein>
<sequence>MEQWSNGEGESRRHAFDSGQLILKANQANPNSRGTDGSTRGIFIIGDQSSSKSTTVNSIIKQVALQMGSSTVTKIRTWIEHRYDPELEDPKYDLKIEHHNSGGVTELVKDGTLQDLTNKFTKLNEKHMDDVKDARIVIHSNIPSFAIDCCDNPGLTPVNAEIQKTTDGITRRTLEKVLERQKLQNDSIVVLCISALVFENPSWPRHMDLIKKINGNNLIVLVTRMDQLNIQGIAQEMRGDQGINNNDRLRCSPMDILRFIRGKIEQQAKPHEFPEGVQFHYAASSSKKWDDLMVEGWSEFEKSERKNNSEMIKILCEVKNKWLDYGIELTDLKQKEEFMESVGMPKLQERLLQRLHVDILKATEELMDLMSKHQVQEKKELEKVSKNIKHSKCQSELIPEFCKHFISLFQTLFASPLYSPPLHSNPRLIEFYNGIKRARETIKGYGWTLKDMWEIFENLKSTDGYAEFPPKEFRGEDFQKYVNNVEKYINSADKYFNTAQMLVTRLTQECTLRSTLIELRELDVDEFVARQVQASTSTQLNFGQAIDQQISEDYSRIFHSQERKNADQISGNYVDVNGGNQWVAIFGALCLLLHAEYTLRIMRDTPYSSLLQTQSVDPMQGLLVTRFERYWKHRSKNSQDLQTTENQIARIMIKMKRTSSKKPSPTKKVPPIEDILWALYTMFFDRPYNNFKQTLDGRTDLLMMTHANSLVHFYQLSSICVHQDREYLKQWGSNNTDLEYVKTFLVKEEDVQDLPKVSEKNDKNKKNEKGIMELVTENLQKLRKKEKTNYELGEKRRIFTNYSEEAVERVRSIIMGKPLVPEEKVKIFVDFADMGKNPDAFDQPESKTNFGDKEKASVNYIYKRRLTMGITNCVIDAIQQLAKMQYEFNHQQNAPELQRELLGRVASLMLGYGYPYHPDTRPPSKWYLSPKVIVQFLRENEDFLSMPHSPEEQDTHDYKARLDPRMLESPIIKRIFSLGNDDHKYKEISNHINQLEKAKRDEVDAYIIEFLAEDRFDWQQDQDNLQRKWNDCRNEINNYRKWHYYLGAYKKVAETVLLDKGNDVPEIGFSWEGVANEFNESIEFDEFTDEDDEHDDTSSTTSEKDSLDTSTFEDNSSRPFYRNSSDS</sequence>
<dbReference type="Gene3D" id="3.40.50.300">
    <property type="entry name" value="P-loop containing nucleotide triphosphate hydrolases"/>
    <property type="match status" value="1"/>
</dbReference>
<accession>A0A9N9GEH7</accession>
<feature type="compositionally biased region" description="Polar residues" evidence="1">
    <location>
        <begin position="1112"/>
        <end position="1127"/>
    </location>
</feature>
<evidence type="ECO:0000313" key="3">
    <source>
        <dbReference type="EMBL" id="CAG8604596.1"/>
    </source>
</evidence>
<dbReference type="Pfam" id="PF00350">
    <property type="entry name" value="Dynamin_N"/>
    <property type="match status" value="1"/>
</dbReference>
<gene>
    <name evidence="3" type="ORF">DEBURN_LOCUS9687</name>
</gene>
<feature type="domain" description="Dynamin N-terminal" evidence="2">
    <location>
        <begin position="42"/>
        <end position="192"/>
    </location>
</feature>
<organism evidence="3 4">
    <name type="scientific">Diversispora eburnea</name>
    <dbReference type="NCBI Taxonomy" id="1213867"/>
    <lineage>
        <taxon>Eukaryota</taxon>
        <taxon>Fungi</taxon>
        <taxon>Fungi incertae sedis</taxon>
        <taxon>Mucoromycota</taxon>
        <taxon>Glomeromycotina</taxon>
        <taxon>Glomeromycetes</taxon>
        <taxon>Diversisporales</taxon>
        <taxon>Diversisporaceae</taxon>
        <taxon>Diversispora</taxon>
    </lineage>
</organism>
<proteinExistence type="predicted"/>
<evidence type="ECO:0000256" key="1">
    <source>
        <dbReference type="SAM" id="MobiDB-lite"/>
    </source>
</evidence>
<evidence type="ECO:0000259" key="2">
    <source>
        <dbReference type="Pfam" id="PF00350"/>
    </source>
</evidence>
<reference evidence="3" key="1">
    <citation type="submission" date="2021-06" db="EMBL/GenBank/DDBJ databases">
        <authorList>
            <person name="Kallberg Y."/>
            <person name="Tangrot J."/>
            <person name="Rosling A."/>
        </authorList>
    </citation>
    <scope>NUCLEOTIDE SEQUENCE</scope>
    <source>
        <strain evidence="3">AZ414A</strain>
    </source>
</reference>
<dbReference type="EMBL" id="CAJVPK010002023">
    <property type="protein sequence ID" value="CAG8604596.1"/>
    <property type="molecule type" value="Genomic_DNA"/>
</dbReference>
<dbReference type="AlphaFoldDB" id="A0A9N9GEH7"/>
<name>A0A9N9GEH7_9GLOM</name>
<dbReference type="InterPro" id="IPR045063">
    <property type="entry name" value="Dynamin_N"/>
</dbReference>
<keyword evidence="4" id="KW-1185">Reference proteome</keyword>